<organism evidence="2 3">
    <name type="scientific">Tanacetum coccineum</name>
    <dbReference type="NCBI Taxonomy" id="301880"/>
    <lineage>
        <taxon>Eukaryota</taxon>
        <taxon>Viridiplantae</taxon>
        <taxon>Streptophyta</taxon>
        <taxon>Embryophyta</taxon>
        <taxon>Tracheophyta</taxon>
        <taxon>Spermatophyta</taxon>
        <taxon>Magnoliopsida</taxon>
        <taxon>eudicotyledons</taxon>
        <taxon>Gunneridae</taxon>
        <taxon>Pentapetalae</taxon>
        <taxon>asterids</taxon>
        <taxon>campanulids</taxon>
        <taxon>Asterales</taxon>
        <taxon>Asteraceae</taxon>
        <taxon>Asteroideae</taxon>
        <taxon>Anthemideae</taxon>
        <taxon>Anthemidinae</taxon>
        <taxon>Tanacetum</taxon>
    </lineage>
</organism>
<reference evidence="2" key="2">
    <citation type="submission" date="2022-01" db="EMBL/GenBank/DDBJ databases">
        <authorList>
            <person name="Yamashiro T."/>
            <person name="Shiraishi A."/>
            <person name="Satake H."/>
            <person name="Nakayama K."/>
        </authorList>
    </citation>
    <scope>NUCLEOTIDE SEQUENCE</scope>
</reference>
<keyword evidence="1" id="KW-0472">Membrane</keyword>
<dbReference type="EMBL" id="BQNB010015654">
    <property type="protein sequence ID" value="GJT42543.1"/>
    <property type="molecule type" value="Genomic_DNA"/>
</dbReference>
<name>A0ABQ5DVB7_9ASTR</name>
<sequence length="126" mass="14028">MLSHELPPNAGTLPKDTVHKKLEASSIALQSFLPPVLLFVIDVVSVAVVFVVIVVVMVYVIRVARVLEEESVSIYYFTGNPREYFQSSSLSSQIQSHLLHPLDNHLLGPVFPKSSIVYDFIPCEYG</sequence>
<evidence type="ECO:0000313" key="2">
    <source>
        <dbReference type="EMBL" id="GJT42543.1"/>
    </source>
</evidence>
<dbReference type="Proteomes" id="UP001151760">
    <property type="component" value="Unassembled WGS sequence"/>
</dbReference>
<keyword evidence="1" id="KW-1133">Transmembrane helix</keyword>
<evidence type="ECO:0000256" key="1">
    <source>
        <dbReference type="SAM" id="Phobius"/>
    </source>
</evidence>
<proteinExistence type="predicted"/>
<evidence type="ECO:0008006" key="4">
    <source>
        <dbReference type="Google" id="ProtNLM"/>
    </source>
</evidence>
<accession>A0ABQ5DVB7</accession>
<comment type="caution">
    <text evidence="2">The sequence shown here is derived from an EMBL/GenBank/DDBJ whole genome shotgun (WGS) entry which is preliminary data.</text>
</comment>
<protein>
    <recommendedName>
        <fullName evidence="4">Transmembrane protein</fullName>
    </recommendedName>
</protein>
<keyword evidence="1" id="KW-0812">Transmembrane</keyword>
<evidence type="ECO:0000313" key="3">
    <source>
        <dbReference type="Proteomes" id="UP001151760"/>
    </source>
</evidence>
<keyword evidence="3" id="KW-1185">Reference proteome</keyword>
<feature type="transmembrane region" description="Helical" evidence="1">
    <location>
        <begin position="36"/>
        <end position="61"/>
    </location>
</feature>
<gene>
    <name evidence="2" type="ORF">Tco_0951258</name>
</gene>
<reference evidence="2" key="1">
    <citation type="journal article" date="2022" name="Int. J. Mol. Sci.">
        <title>Draft Genome of Tanacetum Coccineum: Genomic Comparison of Closely Related Tanacetum-Family Plants.</title>
        <authorList>
            <person name="Yamashiro T."/>
            <person name="Shiraishi A."/>
            <person name="Nakayama K."/>
            <person name="Satake H."/>
        </authorList>
    </citation>
    <scope>NUCLEOTIDE SEQUENCE</scope>
</reference>